<keyword evidence="2" id="KW-1185">Reference proteome</keyword>
<dbReference type="Proteomes" id="UP000077177">
    <property type="component" value="Chromosome"/>
</dbReference>
<evidence type="ECO:0000313" key="2">
    <source>
        <dbReference type="Proteomes" id="UP000077177"/>
    </source>
</evidence>
<protein>
    <recommendedName>
        <fullName evidence="3">Hemerythrin-like domain-containing protein</fullName>
    </recommendedName>
</protein>
<dbReference type="KEGG" id="fla:SY85_08935"/>
<evidence type="ECO:0000313" key="1">
    <source>
        <dbReference type="EMBL" id="ANE50608.1"/>
    </source>
</evidence>
<organism evidence="1 2">
    <name type="scientific">Flavisolibacter tropicus</name>
    <dbReference type="NCBI Taxonomy" id="1492898"/>
    <lineage>
        <taxon>Bacteria</taxon>
        <taxon>Pseudomonadati</taxon>
        <taxon>Bacteroidota</taxon>
        <taxon>Chitinophagia</taxon>
        <taxon>Chitinophagales</taxon>
        <taxon>Chitinophagaceae</taxon>
        <taxon>Flavisolibacter</taxon>
    </lineage>
</organism>
<dbReference type="AlphaFoldDB" id="A0A172TUG2"/>
<dbReference type="EMBL" id="CP011390">
    <property type="protein sequence ID" value="ANE50608.1"/>
    <property type="molecule type" value="Genomic_DNA"/>
</dbReference>
<reference evidence="2" key="1">
    <citation type="submission" date="2015-01" db="EMBL/GenBank/DDBJ databases">
        <title>Flavisolibacter sp./LCS9/ whole genome sequencing.</title>
        <authorList>
            <person name="Kim M.K."/>
            <person name="Srinivasan S."/>
            <person name="Lee J.-J."/>
        </authorList>
    </citation>
    <scope>NUCLEOTIDE SEQUENCE [LARGE SCALE GENOMIC DNA]</scope>
    <source>
        <strain evidence="2">LCS9</strain>
    </source>
</reference>
<dbReference type="RefSeq" id="WP_066403722.1">
    <property type="nucleotide sequence ID" value="NZ_CP011390.1"/>
</dbReference>
<proteinExistence type="predicted"/>
<reference evidence="1 2" key="2">
    <citation type="journal article" date="2016" name="Int. J. Syst. Evol. Microbiol.">
        <title>Flavisolibacter tropicus sp. nov., isolated from tropical soil.</title>
        <authorList>
            <person name="Lee J.J."/>
            <person name="Kang M.S."/>
            <person name="Kim G.S."/>
            <person name="Lee C.S."/>
            <person name="Lim S."/>
            <person name="Lee J."/>
            <person name="Roh S.H."/>
            <person name="Kang H."/>
            <person name="Ha J.M."/>
            <person name="Bae S."/>
            <person name="Jung H.Y."/>
            <person name="Kim M.K."/>
        </authorList>
    </citation>
    <scope>NUCLEOTIDE SEQUENCE [LARGE SCALE GENOMIC DNA]</scope>
    <source>
        <strain evidence="1 2">LCS9</strain>
    </source>
</reference>
<gene>
    <name evidence="1" type="ORF">SY85_08935</name>
</gene>
<evidence type="ECO:0008006" key="3">
    <source>
        <dbReference type="Google" id="ProtNLM"/>
    </source>
</evidence>
<accession>A0A172TUG2</accession>
<name>A0A172TUG2_9BACT</name>
<dbReference type="Gene3D" id="1.20.120.520">
    <property type="entry name" value="nmb1532 protein domain like"/>
    <property type="match status" value="1"/>
</dbReference>
<sequence>MKNKPNPFSITSHIIEERLQNIDNELKVLDRSAEKSFLTVYNQIKYAIRAIDKQHAKTMSVVMSALAEYEPGVVQAFADHTIVHQMLGQKLLEKTEALLLHSSEKATATAALIHQFNKYSTVIHENINREEVTLRPLLLRYYDEQEMALMQVQIEQVLSSKNLQTLVPEPMVA</sequence>